<organism evidence="2 3">
    <name type="scientific">Novipirellula artificiosorum</name>
    <dbReference type="NCBI Taxonomy" id="2528016"/>
    <lineage>
        <taxon>Bacteria</taxon>
        <taxon>Pseudomonadati</taxon>
        <taxon>Planctomycetota</taxon>
        <taxon>Planctomycetia</taxon>
        <taxon>Pirellulales</taxon>
        <taxon>Pirellulaceae</taxon>
        <taxon>Novipirellula</taxon>
    </lineage>
</organism>
<feature type="region of interest" description="Disordered" evidence="1">
    <location>
        <begin position="1209"/>
        <end position="1243"/>
    </location>
</feature>
<sequence>MARHERLCRPFSPNVLVFRTVLFCCALFFGIAGATWVTCDAAETAVQPGLDLTLELHWLAASPQRWRVHVEAVDPQQPAILSSLENRCEDPRSCGSFRTPTAANEWFFEPREPSNSGAARFRVQASDNAELVVQVNALDETPSPGSVAVSQPQGTRISLRQLALQEHHNSDGPAWTLQRVASDAFRIEASTSSPIVEADSPITMSVRAHRLDLPALGLSPDAPPNLVSSLVRLSDRHVMASHTVPFPIDSSGNSPSVAVSHRTPIEPGVYEIRCEIVHADRLWTRLRRREDAILRTGKAIVVLPAKISTGGRVDFSVWPTLQTIHLSDASQWSVPQFFSYRSNPLIPTPRMPSRVASEAPRFREITLGDKQISLISPNGTFETPLPKLRVGSPHHITVRYPANRPINIGLRLGRSQPANADTARPLHSLADFVIQDQRRAEDRHSVDPEGWRQQSVLYYPQGQDQLQIINLDPARDAAIESIEIKGGPTDLVAPVEAVDPSDSRCSAIAMDDFRWVDKLSMDQVDRYANSEFTEESITLHRLYVATMRLNEYAAVLGANAVLIPANQAGRSWFHSSLFLPAKRSCDIEPECLDVLMSLMDRCDRNVMIAIDPVMTMSDLERTDLGDPRPEGYHFVDRRVRVSLAKLISEVVAEAKLHPCFGGIALSCGASGYARPIDTTTFPCEAVGRQFAAETGSPIAVPVDLANWMNQPVYAKFQQWANQSSRLFYETLASQCEGHALLLVDLPQSAFANDAASGLVGPSWPAASRDPPIIPVVSQQYGPNRSLSLQVDAQSRAGQDRISLEPHAGRIGLAILPDPSDAPTAVSVIGRSQVAALQQSIDRLDPAVILLNGHLLAGSLPLGLRQTLAGFRALPRTPLQELVSADPCSETVHVKWGVDKQKLSLLIANVAPWPNDVELACRTPIHWIMEGKEPASLIQNPDRTRTKIELGAGEMVVLYSDSIQSPDALFAWSSHVRGGDAAIDRIKMDVTTVVEKLGTLSDSDPYPALSNGSFEVSSDVGITGWLHAQYPEGCVTIDTAESIEGKKSVCLITDGHATMQTWLVSETITPPASGRLAVSLACRAKSAEVSSPHRVRVSVEGTQAGTPFRYSQEVEVPRNGQWQPRKILAEADQIQPTSTESLRITIDSLSPGQLWIDDVRLHDRFPTGKERTELQNQAFLAVQGLQRGNLEPCSRLLKNRWSQVLLDASSTHTKSTNEQSKSKESEAPGVAERIRSWLPSPMRF</sequence>
<dbReference type="Gene3D" id="2.60.120.260">
    <property type="entry name" value="Galactose-binding domain-like"/>
    <property type="match status" value="1"/>
</dbReference>
<evidence type="ECO:0000313" key="3">
    <source>
        <dbReference type="Proteomes" id="UP000319143"/>
    </source>
</evidence>
<feature type="compositionally biased region" description="Polar residues" evidence="1">
    <location>
        <begin position="1209"/>
        <end position="1218"/>
    </location>
</feature>
<evidence type="ECO:0000313" key="2">
    <source>
        <dbReference type="EMBL" id="TWU40701.1"/>
    </source>
</evidence>
<dbReference type="AlphaFoldDB" id="A0A5C6DZ58"/>
<evidence type="ECO:0000256" key="1">
    <source>
        <dbReference type="SAM" id="MobiDB-lite"/>
    </source>
</evidence>
<name>A0A5C6DZ58_9BACT</name>
<dbReference type="Proteomes" id="UP000319143">
    <property type="component" value="Unassembled WGS sequence"/>
</dbReference>
<keyword evidence="3" id="KW-1185">Reference proteome</keyword>
<dbReference type="OrthoDB" id="271087at2"/>
<proteinExistence type="predicted"/>
<gene>
    <name evidence="2" type="ORF">Poly41_15360</name>
</gene>
<comment type="caution">
    <text evidence="2">The sequence shown here is derived from an EMBL/GenBank/DDBJ whole genome shotgun (WGS) entry which is preliminary data.</text>
</comment>
<dbReference type="RefSeq" id="WP_146525268.1">
    <property type="nucleotide sequence ID" value="NZ_SJPV01000002.1"/>
</dbReference>
<protein>
    <submittedName>
        <fullName evidence="2">Uncharacterized protein</fullName>
    </submittedName>
</protein>
<dbReference type="EMBL" id="SJPV01000002">
    <property type="protein sequence ID" value="TWU40701.1"/>
    <property type="molecule type" value="Genomic_DNA"/>
</dbReference>
<accession>A0A5C6DZ58</accession>
<reference evidence="2 3" key="1">
    <citation type="submission" date="2019-02" db="EMBL/GenBank/DDBJ databases">
        <title>Deep-cultivation of Planctomycetes and their phenomic and genomic characterization uncovers novel biology.</title>
        <authorList>
            <person name="Wiegand S."/>
            <person name="Jogler M."/>
            <person name="Boedeker C."/>
            <person name="Pinto D."/>
            <person name="Vollmers J."/>
            <person name="Rivas-Marin E."/>
            <person name="Kohn T."/>
            <person name="Peeters S.H."/>
            <person name="Heuer A."/>
            <person name="Rast P."/>
            <person name="Oberbeckmann S."/>
            <person name="Bunk B."/>
            <person name="Jeske O."/>
            <person name="Meyerdierks A."/>
            <person name="Storesund J.E."/>
            <person name="Kallscheuer N."/>
            <person name="Luecker S."/>
            <person name="Lage O.M."/>
            <person name="Pohl T."/>
            <person name="Merkel B.J."/>
            <person name="Hornburger P."/>
            <person name="Mueller R.-W."/>
            <person name="Bruemmer F."/>
            <person name="Labrenz M."/>
            <person name="Spormann A.M."/>
            <person name="Op Den Camp H."/>
            <person name="Overmann J."/>
            <person name="Amann R."/>
            <person name="Jetten M.S.M."/>
            <person name="Mascher T."/>
            <person name="Medema M.H."/>
            <person name="Devos D.P."/>
            <person name="Kaster A.-K."/>
            <person name="Ovreas L."/>
            <person name="Rohde M."/>
            <person name="Galperin M.Y."/>
            <person name="Jogler C."/>
        </authorList>
    </citation>
    <scope>NUCLEOTIDE SEQUENCE [LARGE SCALE GENOMIC DNA]</scope>
    <source>
        <strain evidence="2 3">Poly41</strain>
    </source>
</reference>